<accession>A0A1G2KN16</accession>
<evidence type="ECO:0000313" key="3">
    <source>
        <dbReference type="Proteomes" id="UP000179023"/>
    </source>
</evidence>
<keyword evidence="1" id="KW-1133">Transmembrane helix</keyword>
<dbReference type="AlphaFoldDB" id="A0A1G2KN16"/>
<dbReference type="STRING" id="1802270.A3C07_01995"/>
<keyword evidence="1" id="KW-0812">Transmembrane</keyword>
<dbReference type="Proteomes" id="UP000179023">
    <property type="component" value="Unassembled WGS sequence"/>
</dbReference>
<reference evidence="2 3" key="1">
    <citation type="journal article" date="2016" name="Nat. Commun.">
        <title>Thousands of microbial genomes shed light on interconnected biogeochemical processes in an aquifer system.</title>
        <authorList>
            <person name="Anantharaman K."/>
            <person name="Brown C.T."/>
            <person name="Hug L.A."/>
            <person name="Sharon I."/>
            <person name="Castelle C.J."/>
            <person name="Probst A.J."/>
            <person name="Thomas B.C."/>
            <person name="Singh A."/>
            <person name="Wilkins M.J."/>
            <person name="Karaoz U."/>
            <person name="Brodie E.L."/>
            <person name="Williams K.H."/>
            <person name="Hubbard S.S."/>
            <person name="Banfield J.F."/>
        </authorList>
    </citation>
    <scope>NUCLEOTIDE SEQUENCE [LARGE SCALE GENOMIC DNA]</scope>
</reference>
<sequence length="272" mass="30669">MKKSTIFIFFVAILISSLPAFVSAEKYIINIKGDPRTPDGKIDLMYSAGLVTDKGTIESETKIDNDNGFFEIKNAVLDTDASFNYVAPFVQGSCFLHSYRVVRKNNRFEVSDGYRSDQDILIATNSTTIDLGVLKEDMSNQAMVDFDVPVKFLAEDLSGNWIAENGNYTKFTGMSNSFKSNTKYKLTLTTKDNEKIVKEITTGNYCESTRLIKRGSYFLAESFPNNSFPPIGFFRNIWLSILGFRMIVIIPLVVAILVIITMLFLIVKRKRA</sequence>
<evidence type="ECO:0000256" key="1">
    <source>
        <dbReference type="SAM" id="Phobius"/>
    </source>
</evidence>
<feature type="transmembrane region" description="Helical" evidence="1">
    <location>
        <begin position="237"/>
        <end position="267"/>
    </location>
</feature>
<dbReference type="EMBL" id="MHQI01000006">
    <property type="protein sequence ID" value="OHA00796.1"/>
    <property type="molecule type" value="Genomic_DNA"/>
</dbReference>
<comment type="caution">
    <text evidence="2">The sequence shown here is derived from an EMBL/GenBank/DDBJ whole genome shotgun (WGS) entry which is preliminary data.</text>
</comment>
<name>A0A1G2KN16_9BACT</name>
<proteinExistence type="predicted"/>
<protein>
    <submittedName>
        <fullName evidence="2">Uncharacterized protein</fullName>
    </submittedName>
</protein>
<evidence type="ECO:0000313" key="2">
    <source>
        <dbReference type="EMBL" id="OHA00796.1"/>
    </source>
</evidence>
<gene>
    <name evidence="2" type="ORF">A3C07_01995</name>
</gene>
<organism evidence="2 3">
    <name type="scientific">Candidatus Sungbacteria bacterium RIFCSPHIGHO2_02_FULL_47_11</name>
    <dbReference type="NCBI Taxonomy" id="1802270"/>
    <lineage>
        <taxon>Bacteria</taxon>
        <taxon>Candidatus Sungiibacteriota</taxon>
    </lineage>
</organism>
<keyword evidence="1" id="KW-0472">Membrane</keyword>